<keyword evidence="1" id="KW-0812">Transmembrane</keyword>
<name>A0AAP0WZH1_LIQFO</name>
<dbReference type="Proteomes" id="UP001415857">
    <property type="component" value="Unassembled WGS sequence"/>
</dbReference>
<evidence type="ECO:0000313" key="4">
    <source>
        <dbReference type="Proteomes" id="UP001415857"/>
    </source>
</evidence>
<dbReference type="EMBL" id="JBBPBK010000004">
    <property type="protein sequence ID" value="KAK9286689.1"/>
    <property type="molecule type" value="Genomic_DNA"/>
</dbReference>
<dbReference type="PANTHER" id="PTHR31325">
    <property type="entry name" value="OS01G0798800 PROTEIN-RELATED"/>
    <property type="match status" value="1"/>
</dbReference>
<keyword evidence="1" id="KW-0472">Membrane</keyword>
<evidence type="ECO:0000256" key="1">
    <source>
        <dbReference type="SAM" id="Phobius"/>
    </source>
</evidence>
<keyword evidence="1" id="KW-1133">Transmembrane helix</keyword>
<evidence type="ECO:0000313" key="3">
    <source>
        <dbReference type="EMBL" id="KAK9286689.1"/>
    </source>
</evidence>
<feature type="transmembrane region" description="Helical" evidence="1">
    <location>
        <begin position="141"/>
        <end position="160"/>
    </location>
</feature>
<accession>A0AAP0WZH1</accession>
<dbReference type="Pfam" id="PF04578">
    <property type="entry name" value="DUF594"/>
    <property type="match status" value="1"/>
</dbReference>
<sequence>MFIAGIIKYGERTWVLRSASSGHFRDSLLPRPNPGLDYVEIIEKYGDILPGLNFAGYERCKFDPKIISDDEILDVARYFFRIFRRIYANLIFSFVEIQDSYGFFSELIEAKQAFKIIELELGFLYDVLFTKASFVYSFMGIFLRSISFISIVSAFVGFLIINKHGHSRVDLIISYVLVTGAIALEIYAVTLLLSSDWTMLWLNKHKSRLPNPIYQAVSSLRLAINGKKRWSRSIALFNLIDFCLRDKHTKFSRIRDLFSIYEKLEKYLHISPVDFSTDLQKYIFKLIIENCKNAEESPDQLTKMCSWRGEEVLRKFRTYETLGWSVEVDFDESILLWHIATDLFYSNHKDAIPESKIAGKVLSDYMMYLLVMRPFMLPKGIGQIRFQDTVAAVRRVFQDSGLPSNSDEARKILPKVDIRFGELVIKGNACQSVLFEGCRLFELLESLKTEHGQESGWKWEMISNVWVEMLCYAANQCGWNHHAQRLGRGGELLTHVSLLMAHLGLTENLKSKRGAIQPL</sequence>
<dbReference type="InterPro" id="IPR025315">
    <property type="entry name" value="DUF4220"/>
</dbReference>
<dbReference type="AlphaFoldDB" id="A0AAP0WZH1"/>
<organism evidence="3 4">
    <name type="scientific">Liquidambar formosana</name>
    <name type="common">Formosan gum</name>
    <dbReference type="NCBI Taxonomy" id="63359"/>
    <lineage>
        <taxon>Eukaryota</taxon>
        <taxon>Viridiplantae</taxon>
        <taxon>Streptophyta</taxon>
        <taxon>Embryophyta</taxon>
        <taxon>Tracheophyta</taxon>
        <taxon>Spermatophyta</taxon>
        <taxon>Magnoliopsida</taxon>
        <taxon>eudicotyledons</taxon>
        <taxon>Gunneridae</taxon>
        <taxon>Pentapetalae</taxon>
        <taxon>Saxifragales</taxon>
        <taxon>Altingiaceae</taxon>
        <taxon>Liquidambar</taxon>
    </lineage>
</organism>
<comment type="caution">
    <text evidence="3">The sequence shown here is derived from an EMBL/GenBank/DDBJ whole genome shotgun (WGS) entry which is preliminary data.</text>
</comment>
<evidence type="ECO:0000259" key="2">
    <source>
        <dbReference type="Pfam" id="PF13968"/>
    </source>
</evidence>
<keyword evidence="4" id="KW-1185">Reference proteome</keyword>
<dbReference type="InterPro" id="IPR007658">
    <property type="entry name" value="DUF594"/>
</dbReference>
<proteinExistence type="predicted"/>
<feature type="domain" description="DUF4220" evidence="2">
    <location>
        <begin position="1"/>
        <end position="242"/>
    </location>
</feature>
<protein>
    <recommendedName>
        <fullName evidence="2">DUF4220 domain-containing protein</fullName>
    </recommendedName>
</protein>
<feature type="transmembrane region" description="Helical" evidence="1">
    <location>
        <begin position="172"/>
        <end position="194"/>
    </location>
</feature>
<reference evidence="3 4" key="1">
    <citation type="journal article" date="2024" name="Plant J.">
        <title>Genome sequences and population genomics reveal climatic adaptation and genomic divergence between two closely related sweetgum species.</title>
        <authorList>
            <person name="Xu W.Q."/>
            <person name="Ren C.Q."/>
            <person name="Zhang X.Y."/>
            <person name="Comes H.P."/>
            <person name="Liu X.H."/>
            <person name="Li Y.G."/>
            <person name="Kettle C.J."/>
            <person name="Jalonen R."/>
            <person name="Gaisberger H."/>
            <person name="Ma Y.Z."/>
            <person name="Qiu Y.X."/>
        </authorList>
    </citation>
    <scope>NUCLEOTIDE SEQUENCE [LARGE SCALE GENOMIC DNA]</scope>
    <source>
        <strain evidence="3">Hangzhou</strain>
    </source>
</reference>
<dbReference type="Pfam" id="PF13968">
    <property type="entry name" value="DUF4220"/>
    <property type="match status" value="1"/>
</dbReference>
<gene>
    <name evidence="3" type="ORF">L1049_015092</name>
</gene>